<accession>A0A2I9D6K7</accession>
<dbReference type="AlphaFoldDB" id="A0A2I9D6K7"/>
<protein>
    <submittedName>
        <fullName evidence="2">Transposase, IS4</fullName>
    </submittedName>
</protein>
<name>A0A2I9D6K7_9DEIO</name>
<dbReference type="PANTHER" id="PTHR30007">
    <property type="entry name" value="PHP DOMAIN PROTEIN"/>
    <property type="match status" value="1"/>
</dbReference>
<keyword evidence="3" id="KW-1185">Reference proteome</keyword>
<reference evidence="3" key="1">
    <citation type="submission" date="2018-01" db="EMBL/GenBank/DDBJ databases">
        <title>Draft Genome Sequence of the Radioresistant Bacterium Deinococcus aerius TR0125, Isolated from the Higher Atmosphere above Japan.</title>
        <authorList>
            <person name="Satoh K."/>
            <person name="Arai H."/>
            <person name="Sanzen T."/>
            <person name="Kawaguchi Y."/>
            <person name="Hayashi H."/>
            <person name="Yokobori S."/>
            <person name="Yamagishi A."/>
            <person name="Oono Y."/>
            <person name="Narumi I."/>
        </authorList>
    </citation>
    <scope>NUCLEOTIDE SEQUENCE [LARGE SCALE GENOMIC DNA]</scope>
    <source>
        <strain evidence="3">TR0125</strain>
    </source>
</reference>
<dbReference type="Proteomes" id="UP000236569">
    <property type="component" value="Unassembled WGS sequence"/>
</dbReference>
<evidence type="ECO:0000313" key="3">
    <source>
        <dbReference type="Proteomes" id="UP000236569"/>
    </source>
</evidence>
<dbReference type="EMBL" id="BFAG01000007">
    <property type="protein sequence ID" value="GBF06070.1"/>
    <property type="molecule type" value="Genomic_DNA"/>
</dbReference>
<evidence type="ECO:0000313" key="2">
    <source>
        <dbReference type="EMBL" id="GBF06070.1"/>
    </source>
</evidence>
<comment type="caution">
    <text evidence="2">The sequence shown here is derived from an EMBL/GenBank/DDBJ whole genome shotgun (WGS) entry which is preliminary data.</text>
</comment>
<dbReference type="PANTHER" id="PTHR30007:SF0">
    <property type="entry name" value="TRANSPOSASE"/>
    <property type="match status" value="1"/>
</dbReference>
<gene>
    <name evidence="2" type="ORF">DAERI_070068</name>
</gene>
<evidence type="ECO:0000256" key="1">
    <source>
        <dbReference type="SAM" id="MobiDB-lite"/>
    </source>
</evidence>
<feature type="region of interest" description="Disordered" evidence="1">
    <location>
        <begin position="23"/>
        <end position="96"/>
    </location>
</feature>
<organism evidence="2 3">
    <name type="scientific">Deinococcus aerius</name>
    <dbReference type="NCBI Taxonomy" id="200253"/>
    <lineage>
        <taxon>Bacteria</taxon>
        <taxon>Thermotogati</taxon>
        <taxon>Deinococcota</taxon>
        <taxon>Deinococci</taxon>
        <taxon>Deinococcales</taxon>
        <taxon>Deinococcaceae</taxon>
        <taxon>Deinococcus</taxon>
    </lineage>
</organism>
<proteinExistence type="predicted"/>
<sequence>MVRRAYPSDVDDEPYHVLLPYPALGPEAAPQRKNPSREVLNAPLWSSRTGAQGEDLPNDVPHPGSYEPRPSAGTTGRSRRKSSGAMWVLGRRSAVR</sequence>